<reference evidence="2" key="1">
    <citation type="journal article" date="2021" name="Proc. Natl. Acad. Sci. U.S.A.">
        <title>A Catalog of Tens of Thousands of Viruses from Human Metagenomes Reveals Hidden Associations with Chronic Diseases.</title>
        <authorList>
            <person name="Tisza M.J."/>
            <person name="Buck C.B."/>
        </authorList>
    </citation>
    <scope>NUCLEOTIDE SEQUENCE</scope>
    <source>
        <strain evidence="2">CtBCv9</strain>
    </source>
</reference>
<dbReference type="Gene3D" id="1.10.8.200">
    <property type="entry name" value="Replisome organizer (g39p helicase loader/inhibitor protein)"/>
    <property type="match status" value="1"/>
</dbReference>
<name>A0A8S5U6F9_9CAUD</name>
<proteinExistence type="predicted"/>
<accession>A0A8S5U6F9</accession>
<dbReference type="EMBL" id="BK016019">
    <property type="protein sequence ID" value="DAF90028.1"/>
    <property type="molecule type" value="Genomic_DNA"/>
</dbReference>
<evidence type="ECO:0000313" key="2">
    <source>
        <dbReference type="EMBL" id="DAF90028.1"/>
    </source>
</evidence>
<protein>
    <submittedName>
        <fullName evidence="2">Replisome organizer protein</fullName>
    </submittedName>
</protein>
<sequence>MEKQDTQRLFNLIETLYPSSKQQPRTPADLEAWTLVLEPWAYEDAKQAVILRARENRFPPDASELVPYLPKPEPPKAKEAPMPEPSDAYLEKFYAKAGERHERWHDAGIPTPSEAKKQGMTYAAWCALADMRGV</sequence>
<feature type="region of interest" description="Disordered" evidence="1">
    <location>
        <begin position="61"/>
        <end position="85"/>
    </location>
</feature>
<organism evidence="2">
    <name type="scientific">Myoviridae sp. ctBCv9</name>
    <dbReference type="NCBI Taxonomy" id="2825045"/>
    <lineage>
        <taxon>Viruses</taxon>
        <taxon>Duplodnaviria</taxon>
        <taxon>Heunggongvirae</taxon>
        <taxon>Uroviricota</taxon>
        <taxon>Caudoviricetes</taxon>
    </lineage>
</organism>
<evidence type="ECO:0000256" key="1">
    <source>
        <dbReference type="SAM" id="MobiDB-lite"/>
    </source>
</evidence>